<keyword evidence="3" id="KW-1185">Reference proteome</keyword>
<evidence type="ECO:0000256" key="1">
    <source>
        <dbReference type="SAM" id="MobiDB-lite"/>
    </source>
</evidence>
<dbReference type="EMBL" id="JAUUTY010000003">
    <property type="protein sequence ID" value="KAK1663944.1"/>
    <property type="molecule type" value="Genomic_DNA"/>
</dbReference>
<reference evidence="2" key="1">
    <citation type="submission" date="2023-07" db="EMBL/GenBank/DDBJ databases">
        <title>A chromosome-level genome assembly of Lolium multiflorum.</title>
        <authorList>
            <person name="Chen Y."/>
            <person name="Copetti D."/>
            <person name="Kolliker R."/>
            <person name="Studer B."/>
        </authorList>
    </citation>
    <scope>NUCLEOTIDE SEQUENCE</scope>
    <source>
        <strain evidence="2">02402/16</strain>
        <tissue evidence="2">Leaf</tissue>
    </source>
</reference>
<dbReference type="PANTHER" id="PTHR33116">
    <property type="entry name" value="REVERSE TRANSCRIPTASE ZINC-BINDING DOMAIN-CONTAINING PROTEIN-RELATED-RELATED"/>
    <property type="match status" value="1"/>
</dbReference>
<dbReference type="PANTHER" id="PTHR33116:SF78">
    <property type="entry name" value="OS12G0587133 PROTEIN"/>
    <property type="match status" value="1"/>
</dbReference>
<name>A0AAD8SUB4_LOLMU</name>
<protein>
    <submittedName>
        <fullName evidence="2">Uncharacterized protein</fullName>
    </submittedName>
</protein>
<comment type="caution">
    <text evidence="2">The sequence shown here is derived from an EMBL/GenBank/DDBJ whole genome shotgun (WGS) entry which is preliminary data.</text>
</comment>
<dbReference type="Proteomes" id="UP001231189">
    <property type="component" value="Unassembled WGS sequence"/>
</dbReference>
<feature type="compositionally biased region" description="Basic and acidic residues" evidence="1">
    <location>
        <begin position="538"/>
        <end position="548"/>
    </location>
</feature>
<evidence type="ECO:0000313" key="3">
    <source>
        <dbReference type="Proteomes" id="UP001231189"/>
    </source>
</evidence>
<proteinExistence type="predicted"/>
<dbReference type="AlphaFoldDB" id="A0AAD8SUB4"/>
<accession>A0AAD8SUB4</accession>
<organism evidence="2 3">
    <name type="scientific">Lolium multiflorum</name>
    <name type="common">Italian ryegrass</name>
    <name type="synonym">Lolium perenne subsp. multiflorum</name>
    <dbReference type="NCBI Taxonomy" id="4521"/>
    <lineage>
        <taxon>Eukaryota</taxon>
        <taxon>Viridiplantae</taxon>
        <taxon>Streptophyta</taxon>
        <taxon>Embryophyta</taxon>
        <taxon>Tracheophyta</taxon>
        <taxon>Spermatophyta</taxon>
        <taxon>Magnoliopsida</taxon>
        <taxon>Liliopsida</taxon>
        <taxon>Poales</taxon>
        <taxon>Poaceae</taxon>
        <taxon>BOP clade</taxon>
        <taxon>Pooideae</taxon>
        <taxon>Poodae</taxon>
        <taxon>Poeae</taxon>
        <taxon>Poeae Chloroplast Group 2 (Poeae type)</taxon>
        <taxon>Loliodinae</taxon>
        <taxon>Loliinae</taxon>
        <taxon>Lolium</taxon>
    </lineage>
</organism>
<sequence>MDALHLVVKEKAVYWRLRAKVRFALEGDENIKFFHASATCRLRRNSIAALDVDGTPVTTHAAKATILKNFFGDLLGSVTLTNWWFRADPSAASCLRDVLEDFAATTGLAINIHKSCFIPRHVSTADECQMAATLGCPVSSFPQPYLGLPLSPTKLPISAYAPLILSFDRRLSGWQALLLSSGGRLVLCNVVLNNLASYYMRSYLLPQGVLESIDKRCRAFFWMGKDSCSGARYLIAWHKVLLSKQEGGFGVKDPHRQNRCLLLNFIHKLHQADSLPWKDWFRQHSGQDLGDSTSSPSFLDKIVRERLPLYRCITRATGISGTSTAFWLDKWIPDKPLAKRYPALFSHVTRPNASVAVVGSTGLALQPRLTTTTERQIQEVLGIDQYVCQPLLQRLCAIRRVRCLPLAGDRTTPLLRLLHRHRGVGSPSGPIPADDFSIWDLPPAPGTATHIWHAGLATVMWSLWKARNDLVFNAKATTARMVLRRAADDLALWSFVLSPPTPLYLPLPFCTNVPTPPFHSDRTSSTFRAVVAPKREFEPSANDHEAGSSRRAAPAAFDMGPSAPIRDRIYVTVAVAQMFWEADVPMSWGDVHLPTAGT</sequence>
<gene>
    <name evidence="2" type="ORF">QYE76_052103</name>
</gene>
<evidence type="ECO:0000313" key="2">
    <source>
        <dbReference type="EMBL" id="KAK1663944.1"/>
    </source>
</evidence>
<feature type="region of interest" description="Disordered" evidence="1">
    <location>
        <begin position="538"/>
        <end position="557"/>
    </location>
</feature>